<dbReference type="OrthoDB" id="2470954at2759"/>
<dbReference type="AlphaFoldDB" id="A0A8H3KZZ0"/>
<dbReference type="EMBL" id="BLAL01000041">
    <property type="protein sequence ID" value="GES78972.1"/>
    <property type="molecule type" value="Genomic_DNA"/>
</dbReference>
<evidence type="ECO:0000313" key="2">
    <source>
        <dbReference type="Proteomes" id="UP000615446"/>
    </source>
</evidence>
<proteinExistence type="predicted"/>
<gene>
    <name evidence="1" type="ORF">RCL2_000628800</name>
</gene>
<name>A0A8H3KZZ0_9GLOM</name>
<accession>A0A8H3KZZ0</accession>
<evidence type="ECO:0000313" key="1">
    <source>
        <dbReference type="EMBL" id="GES78972.1"/>
    </source>
</evidence>
<organism evidence="1 2">
    <name type="scientific">Rhizophagus clarus</name>
    <dbReference type="NCBI Taxonomy" id="94130"/>
    <lineage>
        <taxon>Eukaryota</taxon>
        <taxon>Fungi</taxon>
        <taxon>Fungi incertae sedis</taxon>
        <taxon>Mucoromycota</taxon>
        <taxon>Glomeromycotina</taxon>
        <taxon>Glomeromycetes</taxon>
        <taxon>Glomerales</taxon>
        <taxon>Glomeraceae</taxon>
        <taxon>Rhizophagus</taxon>
    </lineage>
</organism>
<reference evidence="1" key="1">
    <citation type="submission" date="2019-10" db="EMBL/GenBank/DDBJ databases">
        <title>Conservation and host-specific expression of non-tandemly repeated heterogenous ribosome RNA gene in arbuscular mycorrhizal fungi.</title>
        <authorList>
            <person name="Maeda T."/>
            <person name="Kobayashi Y."/>
            <person name="Nakagawa T."/>
            <person name="Ezawa T."/>
            <person name="Yamaguchi K."/>
            <person name="Bino T."/>
            <person name="Nishimoto Y."/>
            <person name="Shigenobu S."/>
            <person name="Kawaguchi M."/>
        </authorList>
    </citation>
    <scope>NUCLEOTIDE SEQUENCE</scope>
    <source>
        <strain evidence="1">HR1</strain>
    </source>
</reference>
<dbReference type="Proteomes" id="UP000615446">
    <property type="component" value="Unassembled WGS sequence"/>
</dbReference>
<protein>
    <submittedName>
        <fullName evidence="1">Uncharacterized protein</fullName>
    </submittedName>
</protein>
<sequence>MNSRTDIDTDKAVDRLCSTSNIVTPDKKTWCPVKSINIKVNIFWEEEYRKEQIDLTIPQTSSYGLFKKAISEKLEYGISNKEQDVVICG</sequence>
<comment type="caution">
    <text evidence="1">The sequence shown here is derived from an EMBL/GenBank/DDBJ whole genome shotgun (WGS) entry which is preliminary data.</text>
</comment>